<evidence type="ECO:0000256" key="1">
    <source>
        <dbReference type="SAM" id="SignalP"/>
    </source>
</evidence>
<keyword evidence="3" id="KW-1185">Reference proteome</keyword>
<dbReference type="AlphaFoldDB" id="A0A6A6DV15"/>
<protein>
    <submittedName>
        <fullName evidence="2">Uncharacterized protein</fullName>
    </submittedName>
</protein>
<gene>
    <name evidence="2" type="ORF">K469DRAFT_209279</name>
</gene>
<dbReference type="Proteomes" id="UP000800200">
    <property type="component" value="Unassembled WGS sequence"/>
</dbReference>
<organism evidence="2 3">
    <name type="scientific">Zopfia rhizophila CBS 207.26</name>
    <dbReference type="NCBI Taxonomy" id="1314779"/>
    <lineage>
        <taxon>Eukaryota</taxon>
        <taxon>Fungi</taxon>
        <taxon>Dikarya</taxon>
        <taxon>Ascomycota</taxon>
        <taxon>Pezizomycotina</taxon>
        <taxon>Dothideomycetes</taxon>
        <taxon>Dothideomycetes incertae sedis</taxon>
        <taxon>Zopfiaceae</taxon>
        <taxon>Zopfia</taxon>
    </lineage>
</organism>
<name>A0A6A6DV15_9PEZI</name>
<feature type="chain" id="PRO_5025426586" evidence="1">
    <location>
        <begin position="26"/>
        <end position="210"/>
    </location>
</feature>
<feature type="signal peptide" evidence="1">
    <location>
        <begin position="1"/>
        <end position="25"/>
    </location>
</feature>
<accession>A0A6A6DV15</accession>
<dbReference type="EMBL" id="ML994642">
    <property type="protein sequence ID" value="KAF2183537.1"/>
    <property type="molecule type" value="Genomic_DNA"/>
</dbReference>
<sequence length="210" mass="23301">MLSSTFWSMLRILCWLREGVPTTIGVSSVYIQGSHINLESLFLQDRAIDAKRFMKCGQEIHELVTQKGGGPAQRSCEASGTGRLIIGPYPPTHFSIETSVTLNIVRIALKLQNNKGKRLMIICIHSIEHPRYIAQLPCRHQRPSTPPPPTPAPRSLELGSCLTSPPLARCTHDTRINASHSPPLKMIRNLARLSRATNIPASLTGRRVKM</sequence>
<reference evidence="2" key="1">
    <citation type="journal article" date="2020" name="Stud. Mycol.">
        <title>101 Dothideomycetes genomes: a test case for predicting lifestyles and emergence of pathogens.</title>
        <authorList>
            <person name="Haridas S."/>
            <person name="Albert R."/>
            <person name="Binder M."/>
            <person name="Bloem J."/>
            <person name="Labutti K."/>
            <person name="Salamov A."/>
            <person name="Andreopoulos B."/>
            <person name="Baker S."/>
            <person name="Barry K."/>
            <person name="Bills G."/>
            <person name="Bluhm B."/>
            <person name="Cannon C."/>
            <person name="Castanera R."/>
            <person name="Culley D."/>
            <person name="Daum C."/>
            <person name="Ezra D."/>
            <person name="Gonzalez J."/>
            <person name="Henrissat B."/>
            <person name="Kuo A."/>
            <person name="Liang C."/>
            <person name="Lipzen A."/>
            <person name="Lutzoni F."/>
            <person name="Magnuson J."/>
            <person name="Mondo S."/>
            <person name="Nolan M."/>
            <person name="Ohm R."/>
            <person name="Pangilinan J."/>
            <person name="Park H.-J."/>
            <person name="Ramirez L."/>
            <person name="Alfaro M."/>
            <person name="Sun H."/>
            <person name="Tritt A."/>
            <person name="Yoshinaga Y."/>
            <person name="Zwiers L.-H."/>
            <person name="Turgeon B."/>
            <person name="Goodwin S."/>
            <person name="Spatafora J."/>
            <person name="Crous P."/>
            <person name="Grigoriev I."/>
        </authorList>
    </citation>
    <scope>NUCLEOTIDE SEQUENCE</scope>
    <source>
        <strain evidence="2">CBS 207.26</strain>
    </source>
</reference>
<proteinExistence type="predicted"/>
<evidence type="ECO:0000313" key="2">
    <source>
        <dbReference type="EMBL" id="KAF2183537.1"/>
    </source>
</evidence>
<keyword evidence="1" id="KW-0732">Signal</keyword>
<evidence type="ECO:0000313" key="3">
    <source>
        <dbReference type="Proteomes" id="UP000800200"/>
    </source>
</evidence>